<dbReference type="AlphaFoldDB" id="A0A8J6BAM6"/>
<name>A0A8J6BAM6_ELECQ</name>
<organism evidence="2 3">
    <name type="scientific">Eleutherodactylus coqui</name>
    <name type="common">Puerto Rican coqui</name>
    <dbReference type="NCBI Taxonomy" id="57060"/>
    <lineage>
        <taxon>Eukaryota</taxon>
        <taxon>Metazoa</taxon>
        <taxon>Chordata</taxon>
        <taxon>Craniata</taxon>
        <taxon>Vertebrata</taxon>
        <taxon>Euteleostomi</taxon>
        <taxon>Amphibia</taxon>
        <taxon>Batrachia</taxon>
        <taxon>Anura</taxon>
        <taxon>Neobatrachia</taxon>
        <taxon>Hyloidea</taxon>
        <taxon>Eleutherodactylidae</taxon>
        <taxon>Eleutherodactylinae</taxon>
        <taxon>Eleutherodactylus</taxon>
        <taxon>Eleutherodactylus</taxon>
    </lineage>
</organism>
<keyword evidence="1" id="KW-0732">Signal</keyword>
<protein>
    <submittedName>
        <fullName evidence="2">Uncharacterized protein</fullName>
    </submittedName>
</protein>
<gene>
    <name evidence="2" type="ORF">GDO78_016971</name>
</gene>
<evidence type="ECO:0000256" key="1">
    <source>
        <dbReference type="SAM" id="SignalP"/>
    </source>
</evidence>
<comment type="caution">
    <text evidence="2">The sequence shown here is derived from an EMBL/GenBank/DDBJ whole genome shotgun (WGS) entry which is preliminary data.</text>
</comment>
<proteinExistence type="predicted"/>
<accession>A0A8J6BAM6</accession>
<evidence type="ECO:0000313" key="2">
    <source>
        <dbReference type="EMBL" id="KAG9466244.1"/>
    </source>
</evidence>
<keyword evidence="3" id="KW-1185">Reference proteome</keyword>
<feature type="chain" id="PRO_5035151149" evidence="1">
    <location>
        <begin position="37"/>
        <end position="117"/>
    </location>
</feature>
<dbReference type="EMBL" id="WNTK01002219">
    <property type="protein sequence ID" value="KAG9466244.1"/>
    <property type="molecule type" value="Genomic_DNA"/>
</dbReference>
<feature type="signal peptide" evidence="1">
    <location>
        <begin position="1"/>
        <end position="36"/>
    </location>
</feature>
<sequence length="117" mass="13331">MSAVVLGLIWVRSPLNFLRIMRAVLLACLPMPPSMSQTVRSGRKNTPSLHRCLDLERKLQYTPVITLVSLIMALTDFWETLLTNIVQKGRKVPVPRDKSSLWEIFTGYVEMARYVVG</sequence>
<evidence type="ECO:0000313" key="3">
    <source>
        <dbReference type="Proteomes" id="UP000770717"/>
    </source>
</evidence>
<dbReference type="Proteomes" id="UP000770717">
    <property type="component" value="Unassembled WGS sequence"/>
</dbReference>
<reference evidence="2" key="1">
    <citation type="thesis" date="2020" institute="ProQuest LLC" country="789 East Eisenhower Parkway, Ann Arbor, MI, USA">
        <title>Comparative Genomics and Chromosome Evolution.</title>
        <authorList>
            <person name="Mudd A.B."/>
        </authorList>
    </citation>
    <scope>NUCLEOTIDE SEQUENCE</scope>
    <source>
        <strain evidence="2">HN-11 Male</strain>
        <tissue evidence="2">Kidney and liver</tissue>
    </source>
</reference>